<proteinExistence type="predicted"/>
<dbReference type="AlphaFoldDB" id="A0A0C9Z6U4"/>
<dbReference type="Proteomes" id="UP000054018">
    <property type="component" value="Unassembled WGS sequence"/>
</dbReference>
<dbReference type="HOGENOM" id="CLU_000384_27_0_1"/>
<keyword evidence="2" id="KW-1185">Reference proteome</keyword>
<feature type="non-terminal residue" evidence="1">
    <location>
        <position position="100"/>
    </location>
</feature>
<protein>
    <submittedName>
        <fullName evidence="1">Uncharacterized protein</fullName>
    </submittedName>
</protein>
<reference evidence="1 2" key="1">
    <citation type="submission" date="2014-04" db="EMBL/GenBank/DDBJ databases">
        <authorList>
            <consortium name="DOE Joint Genome Institute"/>
            <person name="Kuo A."/>
            <person name="Kohler A."/>
            <person name="Costa M.D."/>
            <person name="Nagy L.G."/>
            <person name="Floudas D."/>
            <person name="Copeland A."/>
            <person name="Barry K.W."/>
            <person name="Cichocki N."/>
            <person name="Veneault-Fourrey C."/>
            <person name="LaButti K."/>
            <person name="Lindquist E.A."/>
            <person name="Lipzen A."/>
            <person name="Lundell T."/>
            <person name="Morin E."/>
            <person name="Murat C."/>
            <person name="Sun H."/>
            <person name="Tunlid A."/>
            <person name="Henrissat B."/>
            <person name="Grigoriev I.V."/>
            <person name="Hibbett D.S."/>
            <person name="Martin F."/>
            <person name="Nordberg H.P."/>
            <person name="Cantor M.N."/>
            <person name="Hua S.X."/>
        </authorList>
    </citation>
    <scope>NUCLEOTIDE SEQUENCE [LARGE SCALE GENOMIC DNA]</scope>
    <source>
        <strain evidence="1 2">441</strain>
    </source>
</reference>
<evidence type="ECO:0000313" key="1">
    <source>
        <dbReference type="EMBL" id="KIK15618.1"/>
    </source>
</evidence>
<organism evidence="1 2">
    <name type="scientific">Pisolithus microcarpus 441</name>
    <dbReference type="NCBI Taxonomy" id="765257"/>
    <lineage>
        <taxon>Eukaryota</taxon>
        <taxon>Fungi</taxon>
        <taxon>Dikarya</taxon>
        <taxon>Basidiomycota</taxon>
        <taxon>Agaricomycotina</taxon>
        <taxon>Agaricomycetes</taxon>
        <taxon>Agaricomycetidae</taxon>
        <taxon>Boletales</taxon>
        <taxon>Sclerodermatineae</taxon>
        <taxon>Pisolithaceae</taxon>
        <taxon>Pisolithus</taxon>
    </lineage>
</organism>
<feature type="non-terminal residue" evidence="1">
    <location>
        <position position="1"/>
    </location>
</feature>
<dbReference type="EMBL" id="KN833883">
    <property type="protein sequence ID" value="KIK15618.1"/>
    <property type="molecule type" value="Genomic_DNA"/>
</dbReference>
<sequence>LGIEPMTSKAEATTCTSNIHSVIESTKRASQKTADWMVKGMESSHSEAPEYTVSQELTEKWIRPYKVLSVKLNAVELCLPKTLCIHMVVNVSCMKPYRGP</sequence>
<reference evidence="2" key="2">
    <citation type="submission" date="2015-01" db="EMBL/GenBank/DDBJ databases">
        <title>Evolutionary Origins and Diversification of the Mycorrhizal Mutualists.</title>
        <authorList>
            <consortium name="DOE Joint Genome Institute"/>
            <consortium name="Mycorrhizal Genomics Consortium"/>
            <person name="Kohler A."/>
            <person name="Kuo A."/>
            <person name="Nagy L.G."/>
            <person name="Floudas D."/>
            <person name="Copeland A."/>
            <person name="Barry K.W."/>
            <person name="Cichocki N."/>
            <person name="Veneault-Fourrey C."/>
            <person name="LaButti K."/>
            <person name="Lindquist E.A."/>
            <person name="Lipzen A."/>
            <person name="Lundell T."/>
            <person name="Morin E."/>
            <person name="Murat C."/>
            <person name="Riley R."/>
            <person name="Ohm R."/>
            <person name="Sun H."/>
            <person name="Tunlid A."/>
            <person name="Henrissat B."/>
            <person name="Grigoriev I.V."/>
            <person name="Hibbett D.S."/>
            <person name="Martin F."/>
        </authorList>
    </citation>
    <scope>NUCLEOTIDE SEQUENCE [LARGE SCALE GENOMIC DNA]</scope>
    <source>
        <strain evidence="2">441</strain>
    </source>
</reference>
<name>A0A0C9Z6U4_9AGAM</name>
<evidence type="ECO:0000313" key="2">
    <source>
        <dbReference type="Proteomes" id="UP000054018"/>
    </source>
</evidence>
<accession>A0A0C9Z6U4</accession>
<gene>
    <name evidence="1" type="ORF">PISMIDRAFT_38883</name>
</gene>